<evidence type="ECO:0000256" key="1">
    <source>
        <dbReference type="SAM" id="MobiDB-lite"/>
    </source>
</evidence>
<evidence type="ECO:0000313" key="3">
    <source>
        <dbReference type="Proteomes" id="UP000199636"/>
    </source>
</evidence>
<organism evidence="2 3">
    <name type="scientific">Pseudomonas panipatensis</name>
    <dbReference type="NCBI Taxonomy" id="428992"/>
    <lineage>
        <taxon>Bacteria</taxon>
        <taxon>Pseudomonadati</taxon>
        <taxon>Pseudomonadota</taxon>
        <taxon>Gammaproteobacteria</taxon>
        <taxon>Pseudomonadales</taxon>
        <taxon>Pseudomonadaceae</taxon>
        <taxon>Pseudomonas</taxon>
    </lineage>
</organism>
<reference evidence="3" key="1">
    <citation type="submission" date="2016-10" db="EMBL/GenBank/DDBJ databases">
        <authorList>
            <person name="Varghese N."/>
            <person name="Submissions S."/>
        </authorList>
    </citation>
    <scope>NUCLEOTIDE SEQUENCE [LARGE SCALE GENOMIC DNA]</scope>
    <source>
        <strain evidence="3">CCM 7469</strain>
    </source>
</reference>
<gene>
    <name evidence="2" type="ORF">SAMN05216272_10489</name>
</gene>
<dbReference type="AlphaFoldDB" id="A0A1G8G9C9"/>
<protein>
    <submittedName>
        <fullName evidence="2">Uncharacterized protein</fullName>
    </submittedName>
</protein>
<dbReference type="Proteomes" id="UP000199636">
    <property type="component" value="Unassembled WGS sequence"/>
</dbReference>
<keyword evidence="3" id="KW-1185">Reference proteome</keyword>
<dbReference type="STRING" id="428992.SAMN05216272_10489"/>
<dbReference type="EMBL" id="FNDS01000004">
    <property type="protein sequence ID" value="SDH90896.1"/>
    <property type="molecule type" value="Genomic_DNA"/>
</dbReference>
<accession>A0A1G8G9C9</accession>
<feature type="region of interest" description="Disordered" evidence="1">
    <location>
        <begin position="1"/>
        <end position="67"/>
    </location>
</feature>
<evidence type="ECO:0000313" key="2">
    <source>
        <dbReference type="EMBL" id="SDH90896.1"/>
    </source>
</evidence>
<feature type="compositionally biased region" description="Basic and acidic residues" evidence="1">
    <location>
        <begin position="1"/>
        <end position="10"/>
    </location>
</feature>
<sequence length="67" mass="7316">MASGAEERKAQGGIPFQSPSEVKVMSKGLGPHKEAKKKPLKNAHEKRMAKKQKKSGQSLLGKRTEES</sequence>
<proteinExistence type="predicted"/>
<name>A0A1G8G9C9_9PSED</name>